<reference evidence="1" key="1">
    <citation type="submission" date="2014-09" db="EMBL/GenBank/DDBJ databases">
        <authorList>
            <person name="Magalhaes I.L.F."/>
            <person name="Oliveira U."/>
            <person name="Santos F.R."/>
            <person name="Vidigal T.H.D.A."/>
            <person name="Brescovit A.D."/>
            <person name="Santos A.J."/>
        </authorList>
    </citation>
    <scope>NUCLEOTIDE SEQUENCE</scope>
    <source>
        <tissue evidence="1">Shoot tissue taken approximately 20 cm above the soil surface</tissue>
    </source>
</reference>
<dbReference type="AlphaFoldDB" id="A0A0A9BJY7"/>
<reference evidence="1" key="2">
    <citation type="journal article" date="2015" name="Data Brief">
        <title>Shoot transcriptome of the giant reed, Arundo donax.</title>
        <authorList>
            <person name="Barrero R.A."/>
            <person name="Guerrero F.D."/>
            <person name="Moolhuijzen P."/>
            <person name="Goolsby J.A."/>
            <person name="Tidwell J."/>
            <person name="Bellgard S.E."/>
            <person name="Bellgard M.I."/>
        </authorList>
    </citation>
    <scope>NUCLEOTIDE SEQUENCE</scope>
    <source>
        <tissue evidence="1">Shoot tissue taken approximately 20 cm above the soil surface</tissue>
    </source>
</reference>
<dbReference type="EMBL" id="GBRH01234229">
    <property type="protein sequence ID" value="JAD63666.1"/>
    <property type="molecule type" value="Transcribed_RNA"/>
</dbReference>
<evidence type="ECO:0000313" key="1">
    <source>
        <dbReference type="EMBL" id="JAD63666.1"/>
    </source>
</evidence>
<name>A0A0A9BJY7_ARUDO</name>
<proteinExistence type="predicted"/>
<organism evidence="1">
    <name type="scientific">Arundo donax</name>
    <name type="common">Giant reed</name>
    <name type="synonym">Donax arundinaceus</name>
    <dbReference type="NCBI Taxonomy" id="35708"/>
    <lineage>
        <taxon>Eukaryota</taxon>
        <taxon>Viridiplantae</taxon>
        <taxon>Streptophyta</taxon>
        <taxon>Embryophyta</taxon>
        <taxon>Tracheophyta</taxon>
        <taxon>Spermatophyta</taxon>
        <taxon>Magnoliopsida</taxon>
        <taxon>Liliopsida</taxon>
        <taxon>Poales</taxon>
        <taxon>Poaceae</taxon>
        <taxon>PACMAD clade</taxon>
        <taxon>Arundinoideae</taxon>
        <taxon>Arundineae</taxon>
        <taxon>Arundo</taxon>
    </lineage>
</organism>
<accession>A0A0A9BJY7</accession>
<protein>
    <submittedName>
        <fullName evidence="1">Uncharacterized protein</fullName>
    </submittedName>
</protein>
<sequence>MYTELDEKLGVVYFGDFLLWWDSDPLTRGKAVTLPLFSTVGSEWNRSDRATVPYEQ</sequence>